<keyword evidence="6 8" id="KW-0067">ATP-binding</keyword>
<reference evidence="9" key="1">
    <citation type="submission" date="2019-08" db="EMBL/GenBank/DDBJ databases">
        <title>Genomic characterization of a novel candidate phylum (ARYD3) from a high temperature, high salinity tertiary oil reservoir in north central Oklahoma, USA.</title>
        <authorList>
            <person name="Youssef N.H."/>
            <person name="Yadav A."/>
            <person name="Elshahed M.S."/>
        </authorList>
    </citation>
    <scope>NUCLEOTIDE SEQUENCE [LARGE SCALE GENOMIC DNA]</scope>
    <source>
        <strain evidence="9">ARYD3</strain>
    </source>
</reference>
<dbReference type="Gene3D" id="3.40.50.620">
    <property type="entry name" value="HUPs"/>
    <property type="match status" value="1"/>
</dbReference>
<comment type="pathway">
    <text evidence="1 8">Cofactor biosynthesis; (R)-pantothenate biosynthesis; (R)-pantothenate from (R)-pantoate and beta-alanine: step 1/1.</text>
</comment>
<dbReference type="InterPro" id="IPR014729">
    <property type="entry name" value="Rossmann-like_a/b/a_fold"/>
</dbReference>
<sequence>MRITKYISKIREIVNNEKMRGNSIGFVPTMGFLHEGHLSLIRESVKNEDFTIVSIYVNPTQFAPDEDFEEYPRDIERDIKMCEKEGVDLIFSPEDETMYPEGFQTHVIPGELSNVLCGESRPTFFRGVCTIVTKLLNIVRPHRAYFGQKDYQQYKIISRMVRDLNMQTEIKSCPIIRESDGLAISSRNMYLNSKERKEAASLYESLQAAEKMLKNGINESSKIKAEMKKIIEAKDTTEIDYISIVNEKNLKSISDISKADKILIALAVYVGRARLIDNMVWVVD</sequence>
<proteinExistence type="inferred from homology"/>
<dbReference type="FunFam" id="3.40.50.620:FF:000013">
    <property type="entry name" value="Pantothenate synthetase"/>
    <property type="match status" value="1"/>
</dbReference>
<dbReference type="HAMAP" id="MF_00158">
    <property type="entry name" value="PanC"/>
    <property type="match status" value="1"/>
</dbReference>
<dbReference type="InterPro" id="IPR003721">
    <property type="entry name" value="Pantoate_ligase"/>
</dbReference>
<dbReference type="EC" id="6.3.2.1" evidence="8"/>
<gene>
    <name evidence="8" type="primary">panC</name>
    <name evidence="9" type="ORF">FXF47_01515</name>
</gene>
<keyword evidence="5 8" id="KW-0547">Nucleotide-binding</keyword>
<keyword evidence="4 8" id="KW-0566">Pantothenate biosynthesis</keyword>
<dbReference type="GO" id="GO:0004592">
    <property type="term" value="F:pantoate-beta-alanine ligase activity"/>
    <property type="evidence" value="ECO:0007669"/>
    <property type="project" value="UniProtKB-UniRule"/>
</dbReference>
<dbReference type="FunFam" id="3.30.1300.10:FF:000001">
    <property type="entry name" value="Pantothenate synthetase"/>
    <property type="match status" value="1"/>
</dbReference>
<dbReference type="InterPro" id="IPR042176">
    <property type="entry name" value="Pantoate_ligase_C"/>
</dbReference>
<evidence type="ECO:0000256" key="3">
    <source>
        <dbReference type="ARBA" id="ARBA00022598"/>
    </source>
</evidence>
<dbReference type="UniPathway" id="UPA00028">
    <property type="reaction ID" value="UER00005"/>
</dbReference>
<dbReference type="GO" id="GO:0005524">
    <property type="term" value="F:ATP binding"/>
    <property type="evidence" value="ECO:0007669"/>
    <property type="project" value="UniProtKB-KW"/>
</dbReference>
<accession>A0A5D0MHR7</accession>
<evidence type="ECO:0000256" key="4">
    <source>
        <dbReference type="ARBA" id="ARBA00022655"/>
    </source>
</evidence>
<evidence type="ECO:0000256" key="8">
    <source>
        <dbReference type="HAMAP-Rule" id="MF_00158"/>
    </source>
</evidence>
<comment type="similarity">
    <text evidence="2 8">Belongs to the pantothenate synthetase family.</text>
</comment>
<evidence type="ECO:0000256" key="2">
    <source>
        <dbReference type="ARBA" id="ARBA00009256"/>
    </source>
</evidence>
<evidence type="ECO:0000256" key="6">
    <source>
        <dbReference type="ARBA" id="ARBA00022840"/>
    </source>
</evidence>
<dbReference type="PANTHER" id="PTHR21299:SF1">
    <property type="entry name" value="PANTOATE--BETA-ALANINE LIGASE"/>
    <property type="match status" value="1"/>
</dbReference>
<dbReference type="AlphaFoldDB" id="A0A5D0MHR7"/>
<comment type="subcellular location">
    <subcellularLocation>
        <location evidence="8">Cytoplasm</location>
    </subcellularLocation>
</comment>
<feature type="binding site" evidence="8">
    <location>
        <position position="61"/>
    </location>
    <ligand>
        <name>beta-alanine</name>
        <dbReference type="ChEBI" id="CHEBI:57966"/>
    </ligand>
</feature>
<name>A0A5D0MHR7_9BACT</name>
<dbReference type="Pfam" id="PF02569">
    <property type="entry name" value="Pantoate_ligase"/>
    <property type="match status" value="1"/>
</dbReference>
<dbReference type="PANTHER" id="PTHR21299">
    <property type="entry name" value="CYTIDYLATE KINASE/PANTOATE-BETA-ALANINE LIGASE"/>
    <property type="match status" value="1"/>
</dbReference>
<dbReference type="CDD" id="cd00560">
    <property type="entry name" value="PanC"/>
    <property type="match status" value="1"/>
</dbReference>
<evidence type="ECO:0000313" key="10">
    <source>
        <dbReference type="Proteomes" id="UP000324143"/>
    </source>
</evidence>
<comment type="caution">
    <text evidence="9">The sequence shown here is derived from an EMBL/GenBank/DDBJ whole genome shotgun (WGS) entry which is preliminary data.</text>
</comment>
<evidence type="ECO:0000313" key="9">
    <source>
        <dbReference type="EMBL" id="TYB31942.1"/>
    </source>
</evidence>
<organism evidence="9 10">
    <name type="scientific">Candidatus Mcinerneyibacterium aminivorans</name>
    <dbReference type="NCBI Taxonomy" id="2703815"/>
    <lineage>
        <taxon>Bacteria</taxon>
        <taxon>Candidatus Macinerneyibacteriota</taxon>
        <taxon>Candidatus Mcinerneyibacteria</taxon>
        <taxon>Candidatus Mcinerneyibacteriales</taxon>
        <taxon>Candidatus Mcinerneyibacteriaceae</taxon>
        <taxon>Candidatus Mcinerneyibacterium</taxon>
    </lineage>
</organism>
<comment type="catalytic activity">
    <reaction evidence="7 8">
        <text>(R)-pantoate + beta-alanine + ATP = (R)-pantothenate + AMP + diphosphate + H(+)</text>
        <dbReference type="Rhea" id="RHEA:10912"/>
        <dbReference type="ChEBI" id="CHEBI:15378"/>
        <dbReference type="ChEBI" id="CHEBI:15980"/>
        <dbReference type="ChEBI" id="CHEBI:29032"/>
        <dbReference type="ChEBI" id="CHEBI:30616"/>
        <dbReference type="ChEBI" id="CHEBI:33019"/>
        <dbReference type="ChEBI" id="CHEBI:57966"/>
        <dbReference type="ChEBI" id="CHEBI:456215"/>
        <dbReference type="EC" id="6.3.2.1"/>
    </reaction>
</comment>
<dbReference type="EMBL" id="VSIX01000016">
    <property type="protein sequence ID" value="TYB31942.1"/>
    <property type="molecule type" value="Genomic_DNA"/>
</dbReference>
<comment type="miscellaneous">
    <text evidence="8">The reaction proceeds by a bi uni uni bi ping pong mechanism.</text>
</comment>
<feature type="active site" description="Proton donor" evidence="8">
    <location>
        <position position="37"/>
    </location>
</feature>
<feature type="binding site" evidence="8">
    <location>
        <begin position="184"/>
        <end position="187"/>
    </location>
    <ligand>
        <name>ATP</name>
        <dbReference type="ChEBI" id="CHEBI:30616"/>
    </ligand>
</feature>
<feature type="binding site" evidence="8">
    <location>
        <begin position="30"/>
        <end position="37"/>
    </location>
    <ligand>
        <name>ATP</name>
        <dbReference type="ChEBI" id="CHEBI:30616"/>
    </ligand>
</feature>
<evidence type="ECO:0000256" key="7">
    <source>
        <dbReference type="ARBA" id="ARBA00048258"/>
    </source>
</evidence>
<dbReference type="Gene3D" id="3.30.1300.10">
    <property type="entry name" value="Pantoate-beta-alanine ligase, C-terminal domain"/>
    <property type="match status" value="1"/>
</dbReference>
<keyword evidence="3 8" id="KW-0436">Ligase</keyword>
<feature type="binding site" evidence="8">
    <location>
        <position position="176"/>
    </location>
    <ligand>
        <name>ATP</name>
        <dbReference type="ChEBI" id="CHEBI:30616"/>
    </ligand>
</feature>
<feature type="binding site" evidence="8">
    <location>
        <position position="61"/>
    </location>
    <ligand>
        <name>(R)-pantoate</name>
        <dbReference type="ChEBI" id="CHEBI:15980"/>
    </ligand>
</feature>
<feature type="binding site" evidence="8">
    <location>
        <begin position="147"/>
        <end position="150"/>
    </location>
    <ligand>
        <name>ATP</name>
        <dbReference type="ChEBI" id="CHEBI:30616"/>
    </ligand>
</feature>
<dbReference type="SUPFAM" id="SSF52374">
    <property type="entry name" value="Nucleotidylyl transferase"/>
    <property type="match status" value="1"/>
</dbReference>
<dbReference type="GO" id="GO:0005829">
    <property type="term" value="C:cytosol"/>
    <property type="evidence" value="ECO:0007669"/>
    <property type="project" value="TreeGrafter"/>
</dbReference>
<dbReference type="GO" id="GO:0015940">
    <property type="term" value="P:pantothenate biosynthetic process"/>
    <property type="evidence" value="ECO:0007669"/>
    <property type="project" value="UniProtKB-UniRule"/>
</dbReference>
<comment type="function">
    <text evidence="8">Catalyzes the condensation of pantoate with beta-alanine in an ATP-dependent reaction via a pantoyl-adenylate intermediate.</text>
</comment>
<protein>
    <recommendedName>
        <fullName evidence="8">Pantothenate synthetase</fullName>
        <shortName evidence="8">PS</shortName>
        <ecNumber evidence="8">6.3.2.1</ecNumber>
    </recommendedName>
    <alternativeName>
        <fullName evidence="8">Pantoate--beta-alanine ligase</fullName>
    </alternativeName>
    <alternativeName>
        <fullName evidence="8">Pantoate-activating enzyme</fullName>
    </alternativeName>
</protein>
<dbReference type="NCBIfam" id="TIGR00125">
    <property type="entry name" value="cyt_tran_rel"/>
    <property type="match status" value="1"/>
</dbReference>
<comment type="subunit">
    <text evidence="8">Homodimer.</text>
</comment>
<dbReference type="InterPro" id="IPR004821">
    <property type="entry name" value="Cyt_trans-like"/>
</dbReference>
<evidence type="ECO:0000256" key="1">
    <source>
        <dbReference type="ARBA" id="ARBA00004990"/>
    </source>
</evidence>
<evidence type="ECO:0000256" key="5">
    <source>
        <dbReference type="ARBA" id="ARBA00022741"/>
    </source>
</evidence>
<keyword evidence="10" id="KW-1185">Reference proteome</keyword>
<dbReference type="NCBIfam" id="TIGR00018">
    <property type="entry name" value="panC"/>
    <property type="match status" value="1"/>
</dbReference>
<keyword evidence="8" id="KW-0963">Cytoplasm</keyword>
<dbReference type="Proteomes" id="UP000324143">
    <property type="component" value="Unassembled WGS sequence"/>
</dbReference>
<feature type="binding site" evidence="8">
    <location>
        <position position="153"/>
    </location>
    <ligand>
        <name>(R)-pantoate</name>
        <dbReference type="ChEBI" id="CHEBI:15980"/>
    </ligand>
</feature>